<keyword evidence="1 4" id="KW-0378">Hydrolase</keyword>
<dbReference type="Proteomes" id="UP001156831">
    <property type="component" value="Unassembled WGS sequence"/>
</dbReference>
<name>A0ABT6JLK5_9GAMM</name>
<dbReference type="RefSeq" id="WP_280602522.1">
    <property type="nucleotide sequence ID" value="NZ_JARXRN010000028.1"/>
</dbReference>
<gene>
    <name evidence="4" type="ORF">QFW80_13640</name>
</gene>
<accession>A0ABT6JLK5</accession>
<dbReference type="Gene3D" id="3.40.50.1820">
    <property type="entry name" value="alpha/beta hydrolase"/>
    <property type="match status" value="1"/>
</dbReference>
<keyword evidence="5" id="KW-1185">Reference proteome</keyword>
<feature type="chain" id="PRO_5046783155" evidence="2">
    <location>
        <begin position="30"/>
        <end position="662"/>
    </location>
</feature>
<dbReference type="PANTHER" id="PTHR42776">
    <property type="entry name" value="SERINE PEPTIDASE S9 FAMILY MEMBER"/>
    <property type="match status" value="1"/>
</dbReference>
<reference evidence="4 5" key="1">
    <citation type="submission" date="2023-04" db="EMBL/GenBank/DDBJ databases">
        <title>Luteimonas sp. M1R5S18.</title>
        <authorList>
            <person name="Sun J.-Q."/>
        </authorList>
    </citation>
    <scope>NUCLEOTIDE SEQUENCE [LARGE SCALE GENOMIC DNA]</scope>
    <source>
        <strain evidence="4 5">M1R5S18</strain>
    </source>
</reference>
<dbReference type="InterPro" id="IPR029058">
    <property type="entry name" value="AB_hydrolase_fold"/>
</dbReference>
<dbReference type="InterPro" id="IPR001375">
    <property type="entry name" value="Peptidase_S9_cat"/>
</dbReference>
<dbReference type="SUPFAM" id="SSF53474">
    <property type="entry name" value="alpha/beta-Hydrolases"/>
    <property type="match status" value="1"/>
</dbReference>
<keyword evidence="2" id="KW-0732">Signal</keyword>
<feature type="domain" description="Peptidase S9 prolyl oligopeptidase catalytic" evidence="3">
    <location>
        <begin position="449"/>
        <end position="658"/>
    </location>
</feature>
<dbReference type="EC" id="3.4.-.-" evidence="4"/>
<feature type="signal peptide" evidence="2">
    <location>
        <begin position="1"/>
        <end position="29"/>
    </location>
</feature>
<organism evidence="4 5">
    <name type="scientific">Luteimonas rhizosphaericola</name>
    <dbReference type="NCBI Taxonomy" id="3042024"/>
    <lineage>
        <taxon>Bacteria</taxon>
        <taxon>Pseudomonadati</taxon>
        <taxon>Pseudomonadota</taxon>
        <taxon>Gammaproteobacteria</taxon>
        <taxon>Lysobacterales</taxon>
        <taxon>Lysobacteraceae</taxon>
        <taxon>Luteimonas</taxon>
    </lineage>
</organism>
<evidence type="ECO:0000313" key="4">
    <source>
        <dbReference type="EMBL" id="MDH5831560.1"/>
    </source>
</evidence>
<comment type="caution">
    <text evidence="4">The sequence shown here is derived from an EMBL/GenBank/DDBJ whole genome shotgun (WGS) entry which is preliminary data.</text>
</comment>
<dbReference type="EMBL" id="JARXRN010000028">
    <property type="protein sequence ID" value="MDH5831560.1"/>
    <property type="molecule type" value="Genomic_DNA"/>
</dbReference>
<dbReference type="Pfam" id="PF00326">
    <property type="entry name" value="Peptidase_S9"/>
    <property type="match status" value="1"/>
</dbReference>
<proteinExistence type="predicted"/>
<dbReference type="SUPFAM" id="SSF82171">
    <property type="entry name" value="DPP6 N-terminal domain-like"/>
    <property type="match status" value="1"/>
</dbReference>
<evidence type="ECO:0000256" key="2">
    <source>
        <dbReference type="SAM" id="SignalP"/>
    </source>
</evidence>
<evidence type="ECO:0000259" key="3">
    <source>
        <dbReference type="Pfam" id="PF00326"/>
    </source>
</evidence>
<dbReference type="PANTHER" id="PTHR42776:SF27">
    <property type="entry name" value="DIPEPTIDYL PEPTIDASE FAMILY MEMBER 6"/>
    <property type="match status" value="1"/>
</dbReference>
<protein>
    <submittedName>
        <fullName evidence="4">S9 family peptidase</fullName>
        <ecNumber evidence="4">3.4.-.-</ecNumber>
    </submittedName>
</protein>
<evidence type="ECO:0000256" key="1">
    <source>
        <dbReference type="ARBA" id="ARBA00022801"/>
    </source>
</evidence>
<evidence type="ECO:0000313" key="5">
    <source>
        <dbReference type="Proteomes" id="UP001156831"/>
    </source>
</evidence>
<sequence>MNAGCRAPAGRVALALAVMLAAPWLPARAQIDLGPYVRDASYDEIKISPDGRHFAATVPMEDRTVLVVLDREAGNKVVAGGMGVRDSAVRDFWWADDSRVVLSMAQTLGSEDVLRFTGELHVLELGSKRIRRLFGVEDDHGLVQRAGSSTIVEEADVIDPMIENPDEVMISTWMPGSTPHGTLPKTHAEMINLRSGRRRGITVAPVREATFTIDPSGEVRFASGRDVRNYNLVYYRTDAESPWRVVNEEQRSGFSAWPLGMAADGTTAYVRITRDQGPDEIEAWDMRDLSRRPLLRDPVVDPIAIVFDVDGRTPVGARYMDDGVKLRFFDEASAIARRYRMLEKAFPGLGLKITSTTRDGRLALVHVWNDREAGQYMLFDTVAKAANSVSAKMLWFDPAAMAPTKRVSLRARDGLALHGYLTRPRTAGDAPLPLVVLVHGGPFGVFDTWAFDEESQLLAAAGYAVLRVNFRGSDNYGRAFRSLGARQWGGTMQDDLTDATRWAIEQRIADPARICIAGASYGGYAALMGVAKEPDLYRCAVGYVGVYDLPALHADRARTLTSMRYWVDDWMGERATLAERSPANLADRIKAPVLLAAGGADDIAPASQTRQMQRALEKAGVPVRTLYIDSEGHGFRKPEHRRRYYTELLAFLSDHLGGARGQ</sequence>
<dbReference type="GO" id="GO:0016787">
    <property type="term" value="F:hydrolase activity"/>
    <property type="evidence" value="ECO:0007669"/>
    <property type="project" value="UniProtKB-KW"/>
</dbReference>